<comment type="caution">
    <text evidence="2">The sequence shown here is derived from an EMBL/GenBank/DDBJ whole genome shotgun (WGS) entry which is preliminary data.</text>
</comment>
<evidence type="ECO:0000313" key="3">
    <source>
        <dbReference type="Proteomes" id="UP000807342"/>
    </source>
</evidence>
<reference evidence="2" key="1">
    <citation type="submission" date="2020-11" db="EMBL/GenBank/DDBJ databases">
        <authorList>
            <consortium name="DOE Joint Genome Institute"/>
            <person name="Ahrendt S."/>
            <person name="Riley R."/>
            <person name="Andreopoulos W."/>
            <person name="Labutti K."/>
            <person name="Pangilinan J."/>
            <person name="Ruiz-Duenas F.J."/>
            <person name="Barrasa J.M."/>
            <person name="Sanchez-Garcia M."/>
            <person name="Camarero S."/>
            <person name="Miyauchi S."/>
            <person name="Serrano A."/>
            <person name="Linde D."/>
            <person name="Babiker R."/>
            <person name="Drula E."/>
            <person name="Ayuso-Fernandez I."/>
            <person name="Pacheco R."/>
            <person name="Padilla G."/>
            <person name="Ferreira P."/>
            <person name="Barriuso J."/>
            <person name="Kellner H."/>
            <person name="Castanera R."/>
            <person name="Alfaro M."/>
            <person name="Ramirez L."/>
            <person name="Pisabarro A.G."/>
            <person name="Kuo A."/>
            <person name="Tritt A."/>
            <person name="Lipzen A."/>
            <person name="He G."/>
            <person name="Yan M."/>
            <person name="Ng V."/>
            <person name="Cullen D."/>
            <person name="Martin F."/>
            <person name="Rosso M.-N."/>
            <person name="Henrissat B."/>
            <person name="Hibbett D."/>
            <person name="Martinez A.T."/>
            <person name="Grigoriev I.V."/>
        </authorList>
    </citation>
    <scope>NUCLEOTIDE SEQUENCE</scope>
    <source>
        <strain evidence="2">MF-IS2</strain>
    </source>
</reference>
<feature type="compositionally biased region" description="Basic and acidic residues" evidence="1">
    <location>
        <begin position="85"/>
        <end position="95"/>
    </location>
</feature>
<evidence type="ECO:0000313" key="2">
    <source>
        <dbReference type="EMBL" id="KAF9443392.1"/>
    </source>
</evidence>
<dbReference type="EMBL" id="MU151480">
    <property type="protein sequence ID" value="KAF9443392.1"/>
    <property type="molecule type" value="Genomic_DNA"/>
</dbReference>
<feature type="region of interest" description="Disordered" evidence="1">
    <location>
        <begin position="1"/>
        <end position="20"/>
    </location>
</feature>
<dbReference type="AlphaFoldDB" id="A0A9P6BXS1"/>
<dbReference type="Proteomes" id="UP000807342">
    <property type="component" value="Unassembled WGS sequence"/>
</dbReference>
<proteinExistence type="predicted"/>
<name>A0A9P6BXS1_9AGAR</name>
<keyword evidence="3" id="KW-1185">Reference proteome</keyword>
<accession>A0A9P6BXS1</accession>
<organism evidence="2 3">
    <name type="scientific">Macrolepiota fuliginosa MF-IS2</name>
    <dbReference type="NCBI Taxonomy" id="1400762"/>
    <lineage>
        <taxon>Eukaryota</taxon>
        <taxon>Fungi</taxon>
        <taxon>Dikarya</taxon>
        <taxon>Basidiomycota</taxon>
        <taxon>Agaricomycotina</taxon>
        <taxon>Agaricomycetes</taxon>
        <taxon>Agaricomycetidae</taxon>
        <taxon>Agaricales</taxon>
        <taxon>Agaricineae</taxon>
        <taxon>Agaricaceae</taxon>
        <taxon>Macrolepiota</taxon>
    </lineage>
</organism>
<feature type="region of interest" description="Disordered" evidence="1">
    <location>
        <begin position="26"/>
        <end position="95"/>
    </location>
</feature>
<evidence type="ECO:0000256" key="1">
    <source>
        <dbReference type="SAM" id="MobiDB-lite"/>
    </source>
</evidence>
<protein>
    <submittedName>
        <fullName evidence="2">Uncharacterized protein</fullName>
    </submittedName>
</protein>
<gene>
    <name evidence="2" type="ORF">P691DRAFT_809063</name>
</gene>
<sequence>MTHNTPSLVTSTENCPSMHTDNIYSRAQEKAKTMQYAIRSGQSSGGEKRRRYHDEESDDPEREGMERDGTCARLMKKPRLPRSPGADRGEERSHGYELPITTLQLDVVWIPESQRGGRDWVKTITFRDLLQQLKKQKVKLLLDQEDDTSLVVEEDEMSDNCDE</sequence>